<accession>A0AAV4PM80</accession>
<dbReference type="AlphaFoldDB" id="A0AAV4PM80"/>
<reference evidence="2 3" key="1">
    <citation type="submission" date="2021-06" db="EMBL/GenBank/DDBJ databases">
        <title>Caerostris extrusa draft genome.</title>
        <authorList>
            <person name="Kono N."/>
            <person name="Arakawa K."/>
        </authorList>
    </citation>
    <scope>NUCLEOTIDE SEQUENCE [LARGE SCALE GENOMIC DNA]</scope>
</reference>
<dbReference type="Proteomes" id="UP001054945">
    <property type="component" value="Unassembled WGS sequence"/>
</dbReference>
<dbReference type="EMBL" id="BPLR01004920">
    <property type="protein sequence ID" value="GIX98497.1"/>
    <property type="molecule type" value="Genomic_DNA"/>
</dbReference>
<gene>
    <name evidence="2" type="ORF">CEXT_120731</name>
</gene>
<feature type="compositionally biased region" description="Low complexity" evidence="1">
    <location>
        <begin position="1"/>
        <end position="10"/>
    </location>
</feature>
<evidence type="ECO:0000313" key="3">
    <source>
        <dbReference type="Proteomes" id="UP001054945"/>
    </source>
</evidence>
<evidence type="ECO:0000256" key="1">
    <source>
        <dbReference type="SAM" id="MobiDB-lite"/>
    </source>
</evidence>
<feature type="region of interest" description="Disordered" evidence="1">
    <location>
        <begin position="1"/>
        <end position="66"/>
    </location>
</feature>
<keyword evidence="3" id="KW-1185">Reference proteome</keyword>
<sequence length="98" mass="11174">MPKPMLQRRLPVPRPLPESQPGDQCKLPLTKEPSLEEKCMDKTSHTFKRKSIRSPQPNIRSEDPRTDLEIGSHSKIQNSILLFHLSLHPKDVSSPEEG</sequence>
<feature type="compositionally biased region" description="Basic and acidic residues" evidence="1">
    <location>
        <begin position="33"/>
        <end position="44"/>
    </location>
</feature>
<name>A0AAV4PM80_CAEEX</name>
<comment type="caution">
    <text evidence="2">The sequence shown here is derived from an EMBL/GenBank/DDBJ whole genome shotgun (WGS) entry which is preliminary data.</text>
</comment>
<protein>
    <submittedName>
        <fullName evidence="2">Uncharacterized protein</fullName>
    </submittedName>
</protein>
<evidence type="ECO:0000313" key="2">
    <source>
        <dbReference type="EMBL" id="GIX98497.1"/>
    </source>
</evidence>
<organism evidence="2 3">
    <name type="scientific">Caerostris extrusa</name>
    <name type="common">Bark spider</name>
    <name type="synonym">Caerostris bankana</name>
    <dbReference type="NCBI Taxonomy" id="172846"/>
    <lineage>
        <taxon>Eukaryota</taxon>
        <taxon>Metazoa</taxon>
        <taxon>Ecdysozoa</taxon>
        <taxon>Arthropoda</taxon>
        <taxon>Chelicerata</taxon>
        <taxon>Arachnida</taxon>
        <taxon>Araneae</taxon>
        <taxon>Araneomorphae</taxon>
        <taxon>Entelegynae</taxon>
        <taxon>Araneoidea</taxon>
        <taxon>Araneidae</taxon>
        <taxon>Caerostris</taxon>
    </lineage>
</organism>
<proteinExistence type="predicted"/>